<feature type="compositionally biased region" description="Basic and acidic residues" evidence="1">
    <location>
        <begin position="38"/>
        <end position="48"/>
    </location>
</feature>
<reference evidence="3" key="1">
    <citation type="submission" date="2016-10" db="EMBL/GenBank/DDBJ databases">
        <authorList>
            <person name="Varghese N."/>
            <person name="Submissions S."/>
        </authorList>
    </citation>
    <scope>NUCLEOTIDE SEQUENCE [LARGE SCALE GENOMIC DNA]</scope>
    <source>
        <strain evidence="3">CGMCC 4.3568</strain>
    </source>
</reference>
<evidence type="ECO:0000313" key="2">
    <source>
        <dbReference type="EMBL" id="SFA94582.1"/>
    </source>
</evidence>
<evidence type="ECO:0000256" key="1">
    <source>
        <dbReference type="SAM" id="MobiDB-lite"/>
    </source>
</evidence>
<evidence type="ECO:0000313" key="3">
    <source>
        <dbReference type="Proteomes" id="UP000243799"/>
    </source>
</evidence>
<dbReference type="RefSeq" id="WP_177242488.1">
    <property type="nucleotide sequence ID" value="NZ_FOKG01000002.1"/>
</dbReference>
<dbReference type="Proteomes" id="UP000243799">
    <property type="component" value="Unassembled WGS sequence"/>
</dbReference>
<organism evidence="2 3">
    <name type="scientific">Amycolatopsis marina</name>
    <dbReference type="NCBI Taxonomy" id="490629"/>
    <lineage>
        <taxon>Bacteria</taxon>
        <taxon>Bacillati</taxon>
        <taxon>Actinomycetota</taxon>
        <taxon>Actinomycetes</taxon>
        <taxon>Pseudonocardiales</taxon>
        <taxon>Pseudonocardiaceae</taxon>
        <taxon>Amycolatopsis</taxon>
    </lineage>
</organism>
<feature type="compositionally biased region" description="Low complexity" evidence="1">
    <location>
        <begin position="17"/>
        <end position="34"/>
    </location>
</feature>
<gene>
    <name evidence="2" type="ORF">SAMN05216266_102382</name>
</gene>
<keyword evidence="3" id="KW-1185">Reference proteome</keyword>
<dbReference type="EMBL" id="FOKG01000002">
    <property type="protein sequence ID" value="SFA94582.1"/>
    <property type="molecule type" value="Genomic_DNA"/>
</dbReference>
<dbReference type="AlphaFoldDB" id="A0A1I0X0N5"/>
<sequence length="48" mass="4817">MTADTENTPIFTELLAEHGAAAGEATEGASAPSADGDGPGREDTERKA</sequence>
<feature type="region of interest" description="Disordered" evidence="1">
    <location>
        <begin position="17"/>
        <end position="48"/>
    </location>
</feature>
<accession>A0A1I0X0N5</accession>
<dbReference type="STRING" id="490629.SAMN05216266_102382"/>
<proteinExistence type="predicted"/>
<protein>
    <submittedName>
        <fullName evidence="2">Uncharacterized protein</fullName>
    </submittedName>
</protein>
<name>A0A1I0X0N5_9PSEU</name>